<proteinExistence type="predicted"/>
<evidence type="ECO:0000313" key="2">
    <source>
        <dbReference type="Proteomes" id="UP000694240"/>
    </source>
</evidence>
<protein>
    <submittedName>
        <fullName evidence="1">Uncharacterized protein</fullName>
    </submittedName>
</protein>
<reference evidence="1 2" key="1">
    <citation type="submission" date="2020-12" db="EMBL/GenBank/DDBJ databases">
        <title>Concerted genomic and epigenomic changes stabilize Arabidopsis allopolyploids.</title>
        <authorList>
            <person name="Chen Z."/>
        </authorList>
    </citation>
    <scope>NUCLEOTIDE SEQUENCE [LARGE SCALE GENOMIC DNA]</scope>
    <source>
        <strain evidence="1">Allo738</strain>
        <tissue evidence="1">Leaf</tissue>
    </source>
</reference>
<organism evidence="1 2">
    <name type="scientific">Arabidopsis thaliana x Arabidopsis arenosa</name>
    <dbReference type="NCBI Taxonomy" id="1240361"/>
    <lineage>
        <taxon>Eukaryota</taxon>
        <taxon>Viridiplantae</taxon>
        <taxon>Streptophyta</taxon>
        <taxon>Embryophyta</taxon>
        <taxon>Tracheophyta</taxon>
        <taxon>Spermatophyta</taxon>
        <taxon>Magnoliopsida</taxon>
        <taxon>eudicotyledons</taxon>
        <taxon>Gunneridae</taxon>
        <taxon>Pentapetalae</taxon>
        <taxon>rosids</taxon>
        <taxon>malvids</taxon>
        <taxon>Brassicales</taxon>
        <taxon>Brassicaceae</taxon>
        <taxon>Camelineae</taxon>
        <taxon>Arabidopsis</taxon>
    </lineage>
</organism>
<dbReference type="EMBL" id="JAEFBK010000004">
    <property type="protein sequence ID" value="KAG7617039.1"/>
    <property type="molecule type" value="Genomic_DNA"/>
</dbReference>
<dbReference type="Proteomes" id="UP000694240">
    <property type="component" value="Chromosome 4"/>
</dbReference>
<dbReference type="AlphaFoldDB" id="A0A8T2E0M6"/>
<sequence length="93" mass="10601">MFFGGNKQLNDMHCFYGTPNDVRCFLGCFQSQSKRQFCLYMLTQSPTCPHVISTYGPDGLITPFSHVSSTAPNYRLSNTFSRDHICSFSRKMV</sequence>
<comment type="caution">
    <text evidence="1">The sequence shown here is derived from an EMBL/GenBank/DDBJ whole genome shotgun (WGS) entry which is preliminary data.</text>
</comment>
<gene>
    <name evidence="1" type="ORF">ISN45_At04g024620</name>
</gene>
<keyword evidence="2" id="KW-1185">Reference proteome</keyword>
<evidence type="ECO:0000313" key="1">
    <source>
        <dbReference type="EMBL" id="KAG7617039.1"/>
    </source>
</evidence>
<name>A0A8T2E0M6_9BRAS</name>
<accession>A0A8T2E0M6</accession>